<dbReference type="EMBL" id="MF158040">
    <property type="protein sequence ID" value="ATE85914.1"/>
    <property type="molecule type" value="Genomic_DNA"/>
</dbReference>
<name>A0A291AY36_9CAUD</name>
<protein>
    <submittedName>
        <fullName evidence="1">Uncharacterized protein</fullName>
    </submittedName>
</protein>
<sequence>MKTQNAIFNDNFALGFYGKPTRVEKSFGEELLSVLKSMYKDGKIKHTEKKRIAGYMTIGSAISNIKLETTCAHDVRNKFIKELFDNIDGVSVKAIWLNVDGTNYTTFTFKNEDIKCLFP</sequence>
<evidence type="ECO:0000313" key="2">
    <source>
        <dbReference type="Proteomes" id="UP000222508"/>
    </source>
</evidence>
<keyword evidence="2" id="KW-1185">Reference proteome</keyword>
<gene>
    <name evidence="1" type="ORF">Sf13_gp114</name>
</gene>
<evidence type="ECO:0000313" key="1">
    <source>
        <dbReference type="EMBL" id="ATE85914.1"/>
    </source>
</evidence>
<proteinExistence type="predicted"/>
<dbReference type="Proteomes" id="UP000222508">
    <property type="component" value="Segment"/>
</dbReference>
<reference evidence="1 2" key="1">
    <citation type="submission" date="2017-05" db="EMBL/GenBank/DDBJ databases">
        <title>The isolation and characterization of 16 novel Shigella-infecting phages from the environment.</title>
        <authorList>
            <person name="Doore S.M."/>
            <person name="Schrad J.R."/>
            <person name="Dover J.A."/>
            <person name="Parent K.N."/>
        </authorList>
    </citation>
    <scope>NUCLEOTIDE SEQUENCE [LARGE SCALE GENOMIC DNA]</scope>
</reference>
<organism evidence="1 2">
    <name type="scientific">Shigella phage Sf13</name>
    <dbReference type="NCBI Taxonomy" id="2024316"/>
    <lineage>
        <taxon>Viruses</taxon>
        <taxon>Duplodnaviria</taxon>
        <taxon>Heunggongvirae</taxon>
        <taxon>Uroviricota</taxon>
        <taxon>Caudoviricetes</taxon>
        <taxon>Andersonviridae</taxon>
        <taxon>Ounavirinae</taxon>
        <taxon>Mooglevirus</taxon>
        <taxon>Mooglevirus Sf13</taxon>
    </lineage>
</organism>
<accession>A0A291AY36</accession>